<keyword evidence="7" id="KW-0862">Zinc</keyword>
<evidence type="ECO:0000256" key="3">
    <source>
        <dbReference type="ARBA" id="ARBA00022723"/>
    </source>
</evidence>
<dbReference type="InterPro" id="IPR027417">
    <property type="entry name" value="P-loop_NTPase"/>
</dbReference>
<keyword evidence="2" id="KW-0690">Ribosome biogenesis</keyword>
<organism evidence="12">
    <name type="scientific">hydrocarbon metagenome</name>
    <dbReference type="NCBI Taxonomy" id="938273"/>
    <lineage>
        <taxon>unclassified sequences</taxon>
        <taxon>metagenomes</taxon>
        <taxon>ecological metagenomes</taxon>
    </lineage>
</organism>
<protein>
    <submittedName>
        <fullName evidence="12">Ribosome small subunit-stimulated gtpase engc</fullName>
    </submittedName>
</protein>
<keyword evidence="4" id="KW-0699">rRNA-binding</keyword>
<feature type="domain" description="EngC GTPase" evidence="10">
    <location>
        <begin position="75"/>
        <end position="222"/>
    </location>
</feature>
<dbReference type="EMBL" id="LNQE01001868">
    <property type="protein sequence ID" value="KUG03777.1"/>
    <property type="molecule type" value="Genomic_DNA"/>
</dbReference>
<dbReference type="GO" id="GO:0019843">
    <property type="term" value="F:rRNA binding"/>
    <property type="evidence" value="ECO:0007669"/>
    <property type="project" value="UniProtKB-KW"/>
</dbReference>
<dbReference type="SUPFAM" id="SSF50249">
    <property type="entry name" value="Nucleic acid-binding proteins"/>
    <property type="match status" value="1"/>
</dbReference>
<dbReference type="InterPro" id="IPR030378">
    <property type="entry name" value="G_CP_dom"/>
</dbReference>
<evidence type="ECO:0000256" key="2">
    <source>
        <dbReference type="ARBA" id="ARBA00022517"/>
    </source>
</evidence>
<keyword evidence="1" id="KW-0963">Cytoplasm</keyword>
<evidence type="ECO:0000256" key="6">
    <source>
        <dbReference type="ARBA" id="ARBA00022801"/>
    </source>
</evidence>
<evidence type="ECO:0000256" key="7">
    <source>
        <dbReference type="ARBA" id="ARBA00022833"/>
    </source>
</evidence>
<evidence type="ECO:0000256" key="1">
    <source>
        <dbReference type="ARBA" id="ARBA00022490"/>
    </source>
</evidence>
<name>A0A0W8E5V1_9ZZZZ</name>
<gene>
    <name evidence="12" type="ORF">ASZ90_018813</name>
</gene>
<keyword evidence="8" id="KW-0694">RNA-binding</keyword>
<proteinExistence type="inferred from homology"/>
<dbReference type="CDD" id="cd01854">
    <property type="entry name" value="YjeQ_EngC"/>
    <property type="match status" value="1"/>
</dbReference>
<dbReference type="Gene3D" id="1.10.40.50">
    <property type="entry name" value="Probable gtpase engc, domain 3"/>
    <property type="match status" value="1"/>
</dbReference>
<evidence type="ECO:0000313" key="12">
    <source>
        <dbReference type="EMBL" id="KUG03777.1"/>
    </source>
</evidence>
<dbReference type="GO" id="GO:0005525">
    <property type="term" value="F:GTP binding"/>
    <property type="evidence" value="ECO:0007669"/>
    <property type="project" value="UniProtKB-KW"/>
</dbReference>
<evidence type="ECO:0000259" key="11">
    <source>
        <dbReference type="PROSITE" id="PS51721"/>
    </source>
</evidence>
<evidence type="ECO:0000256" key="9">
    <source>
        <dbReference type="ARBA" id="ARBA00023134"/>
    </source>
</evidence>
<dbReference type="Pfam" id="PF03193">
    <property type="entry name" value="RsgA_GTPase"/>
    <property type="match status" value="1"/>
</dbReference>
<dbReference type="PROSITE" id="PS50936">
    <property type="entry name" value="ENGC_GTPASE"/>
    <property type="match status" value="1"/>
</dbReference>
<evidence type="ECO:0000256" key="8">
    <source>
        <dbReference type="ARBA" id="ARBA00022884"/>
    </source>
</evidence>
<evidence type="ECO:0000256" key="5">
    <source>
        <dbReference type="ARBA" id="ARBA00022741"/>
    </source>
</evidence>
<dbReference type="HAMAP" id="MF_01820">
    <property type="entry name" value="GTPase_RsgA"/>
    <property type="match status" value="1"/>
</dbReference>
<dbReference type="GO" id="GO:0046872">
    <property type="term" value="F:metal ion binding"/>
    <property type="evidence" value="ECO:0007669"/>
    <property type="project" value="UniProtKB-KW"/>
</dbReference>
<evidence type="ECO:0000256" key="4">
    <source>
        <dbReference type="ARBA" id="ARBA00022730"/>
    </source>
</evidence>
<dbReference type="NCBIfam" id="TIGR00157">
    <property type="entry name" value="ribosome small subunit-dependent GTPase A"/>
    <property type="match status" value="1"/>
</dbReference>
<dbReference type="GO" id="GO:0003924">
    <property type="term" value="F:GTPase activity"/>
    <property type="evidence" value="ECO:0007669"/>
    <property type="project" value="InterPro"/>
</dbReference>
<dbReference type="GO" id="GO:0042254">
    <property type="term" value="P:ribosome biogenesis"/>
    <property type="evidence" value="ECO:0007669"/>
    <property type="project" value="UniProtKB-KW"/>
</dbReference>
<dbReference type="Pfam" id="PF16745">
    <property type="entry name" value="RsgA_N"/>
    <property type="match status" value="1"/>
</dbReference>
<dbReference type="PROSITE" id="PS51721">
    <property type="entry name" value="G_CP"/>
    <property type="match status" value="1"/>
</dbReference>
<sequence length="295" mass="33380">MTANQMKGIIIKKIAGFYYVKNNEDGSIYECKLRGKLKQQVLTGDKVVITILDNDRGIMEEVLPRENELYRPKIANVTAVILVFAHDRPAPTPMLLDRLLFLSYYNRLLPIIVLNKCDIPESEKAKQIKAYYPMAGFNFILSSAKTRCGIQEILDAVKGEVAVMAGPSGSGKSTLLNALSEGLKIRTQEVSSKIGRGKHTTRHVELFPLPTGGYIADTPGFSIVDMPSITRREVALHYPDFDQYTDLCEFRDCLHYKERTCGVKQAHEEGRIPDFRYNNYISMLEEVISSERCYK</sequence>
<comment type="caution">
    <text evidence="12">The sequence shown here is derived from an EMBL/GenBank/DDBJ whole genome shotgun (WGS) entry which is preliminary data.</text>
</comment>
<keyword evidence="5" id="KW-0547">Nucleotide-binding</keyword>
<reference evidence="12" key="1">
    <citation type="journal article" date="2015" name="Proc. Natl. Acad. Sci. U.S.A.">
        <title>Networks of energetic and metabolic interactions define dynamics in microbial communities.</title>
        <authorList>
            <person name="Embree M."/>
            <person name="Liu J.K."/>
            <person name="Al-Bassam M.M."/>
            <person name="Zengler K."/>
        </authorList>
    </citation>
    <scope>NUCLEOTIDE SEQUENCE</scope>
</reference>
<dbReference type="Gene3D" id="2.40.50.140">
    <property type="entry name" value="Nucleic acid-binding proteins"/>
    <property type="match status" value="1"/>
</dbReference>
<dbReference type="PANTHER" id="PTHR32120:SF11">
    <property type="entry name" value="SMALL RIBOSOMAL SUBUNIT BIOGENESIS GTPASE RSGA 1, MITOCHONDRIAL-RELATED"/>
    <property type="match status" value="1"/>
</dbReference>
<keyword evidence="3" id="KW-0479">Metal-binding</keyword>
<dbReference type="InterPro" id="IPR004881">
    <property type="entry name" value="Ribosome_biogen_GTPase_RsgA"/>
</dbReference>
<dbReference type="Gene3D" id="3.40.50.300">
    <property type="entry name" value="P-loop containing nucleotide triphosphate hydrolases"/>
    <property type="match status" value="1"/>
</dbReference>
<dbReference type="PANTHER" id="PTHR32120">
    <property type="entry name" value="SMALL RIBOSOMAL SUBUNIT BIOGENESIS GTPASE RSGA"/>
    <property type="match status" value="1"/>
</dbReference>
<keyword evidence="9" id="KW-0342">GTP-binding</keyword>
<dbReference type="InterPro" id="IPR031944">
    <property type="entry name" value="RsgA_N"/>
</dbReference>
<dbReference type="CDD" id="cd04466">
    <property type="entry name" value="S1_YloQ_GTPase"/>
    <property type="match status" value="1"/>
</dbReference>
<keyword evidence="6" id="KW-0378">Hydrolase</keyword>
<feature type="domain" description="CP-type G" evidence="11">
    <location>
        <begin position="66"/>
        <end position="224"/>
    </location>
</feature>
<evidence type="ECO:0000259" key="10">
    <source>
        <dbReference type="PROSITE" id="PS50936"/>
    </source>
</evidence>
<dbReference type="SUPFAM" id="SSF52540">
    <property type="entry name" value="P-loop containing nucleoside triphosphate hydrolases"/>
    <property type="match status" value="1"/>
</dbReference>
<dbReference type="AlphaFoldDB" id="A0A0W8E5V1"/>
<accession>A0A0W8E5V1</accession>
<dbReference type="InterPro" id="IPR010914">
    <property type="entry name" value="RsgA_GTPase_dom"/>
</dbReference>
<dbReference type="InterPro" id="IPR012340">
    <property type="entry name" value="NA-bd_OB-fold"/>
</dbReference>